<keyword evidence="2" id="KW-1185">Reference proteome</keyword>
<dbReference type="Proteomes" id="UP001527925">
    <property type="component" value="Unassembled WGS sequence"/>
</dbReference>
<dbReference type="SUPFAM" id="SSF52058">
    <property type="entry name" value="L domain-like"/>
    <property type="match status" value="1"/>
</dbReference>
<dbReference type="EMBL" id="JADGIZ020000004">
    <property type="protein sequence ID" value="KAL2919109.1"/>
    <property type="molecule type" value="Genomic_DNA"/>
</dbReference>
<comment type="caution">
    <text evidence="1">The sequence shown here is derived from an EMBL/GenBank/DDBJ whole genome shotgun (WGS) entry which is preliminary data.</text>
</comment>
<organism evidence="1 2">
    <name type="scientific">Polyrhizophydium stewartii</name>
    <dbReference type="NCBI Taxonomy" id="2732419"/>
    <lineage>
        <taxon>Eukaryota</taxon>
        <taxon>Fungi</taxon>
        <taxon>Fungi incertae sedis</taxon>
        <taxon>Chytridiomycota</taxon>
        <taxon>Chytridiomycota incertae sedis</taxon>
        <taxon>Chytridiomycetes</taxon>
        <taxon>Rhizophydiales</taxon>
        <taxon>Rhizophydiales incertae sedis</taxon>
        <taxon>Polyrhizophydium</taxon>
    </lineage>
</organism>
<dbReference type="InterPro" id="IPR032675">
    <property type="entry name" value="LRR_dom_sf"/>
</dbReference>
<dbReference type="InterPro" id="IPR001611">
    <property type="entry name" value="Leu-rich_rpt"/>
</dbReference>
<name>A0ABR4NI18_9FUNG</name>
<dbReference type="Gene3D" id="3.80.10.10">
    <property type="entry name" value="Ribonuclease Inhibitor"/>
    <property type="match status" value="1"/>
</dbReference>
<sequence>MKSLTTLFLDRNKFTGTILDFLGRPTELGKLTLACKPCIISLNNLAMSILIPSWIGNLKRLTFLNLGTSGYTDPIPD</sequence>
<protein>
    <submittedName>
        <fullName evidence="1">Uncharacterized protein</fullName>
    </submittedName>
</protein>
<evidence type="ECO:0000313" key="2">
    <source>
        <dbReference type="Proteomes" id="UP001527925"/>
    </source>
</evidence>
<accession>A0ABR4NI18</accession>
<proteinExistence type="predicted"/>
<reference evidence="1 2" key="1">
    <citation type="submission" date="2023-09" db="EMBL/GenBank/DDBJ databases">
        <title>Pangenome analysis of Batrachochytrium dendrobatidis and related Chytrids.</title>
        <authorList>
            <person name="Yacoub M.N."/>
            <person name="Stajich J.E."/>
            <person name="James T.Y."/>
        </authorList>
    </citation>
    <scope>NUCLEOTIDE SEQUENCE [LARGE SCALE GENOMIC DNA]</scope>
    <source>
        <strain evidence="1 2">JEL0888</strain>
    </source>
</reference>
<gene>
    <name evidence="1" type="ORF">HK105_201380</name>
</gene>
<evidence type="ECO:0000313" key="1">
    <source>
        <dbReference type="EMBL" id="KAL2919109.1"/>
    </source>
</evidence>
<dbReference type="Pfam" id="PF00560">
    <property type="entry name" value="LRR_1"/>
    <property type="match status" value="1"/>
</dbReference>